<keyword evidence="2" id="KW-1185">Reference proteome</keyword>
<dbReference type="AlphaFoldDB" id="A0A1T4KNX1"/>
<sequence length="439" mass="52367">MSEFQELIKKFDKCRDYVRDFYIYGFKSRNDFTGKSTRTYDDERRRIVDWLGEIVCEDISDATSEKNLSLQISANLLGTNPLYKVWQTKSFTDNDAILYFHLLELAEDKHTVDELTDELGERFGLIFDSQIVRRKCKELAEEGIFLEIKEGRALYYVRNITFNEMLQDNEELKNLYDDPERLFDAICFFHLWYSFGFAGYTIMENENVSNDIFRVKHSFPSFCLDDEVLYRIMEGIRIGAKMKLITAPNLKRDLESENVGIPIKIFFSSRTGRRFVVIYDADRYKRFSAIRLDQVKDVTIIKPDKDQPAYDIEKIRGSLDKNLGYMWNVSFSSDIRGSHYQKVEMKLHIDERREKYIINRIHKEGKTGTLTKIADNTYMYEIVVFDAREMMPWLRTFIGRIEDIRFFFVDQEMEKLKEVPKLRDTFIYDIEKLYRMYDI</sequence>
<organism evidence="1 2">
    <name type="scientific">Eubacterium ruminantium</name>
    <dbReference type="NCBI Taxonomy" id="42322"/>
    <lineage>
        <taxon>Bacteria</taxon>
        <taxon>Bacillati</taxon>
        <taxon>Bacillota</taxon>
        <taxon>Clostridia</taxon>
        <taxon>Eubacteriales</taxon>
        <taxon>Eubacteriaceae</taxon>
        <taxon>Eubacterium</taxon>
    </lineage>
</organism>
<evidence type="ECO:0000313" key="2">
    <source>
        <dbReference type="Proteomes" id="UP000189857"/>
    </source>
</evidence>
<evidence type="ECO:0000313" key="1">
    <source>
        <dbReference type="EMBL" id="SJZ44099.1"/>
    </source>
</evidence>
<dbReference type="Proteomes" id="UP000189857">
    <property type="component" value="Unassembled WGS sequence"/>
</dbReference>
<protein>
    <submittedName>
        <fullName evidence="1">WYL domain-containing protein</fullName>
    </submittedName>
</protein>
<name>A0A1T4KNX1_9FIRM</name>
<dbReference type="RefSeq" id="WP_078786157.1">
    <property type="nucleotide sequence ID" value="NZ_FMTO01000003.1"/>
</dbReference>
<dbReference type="EMBL" id="FUXA01000004">
    <property type="protein sequence ID" value="SJZ44099.1"/>
    <property type="molecule type" value="Genomic_DNA"/>
</dbReference>
<reference evidence="1 2" key="1">
    <citation type="submission" date="2017-02" db="EMBL/GenBank/DDBJ databases">
        <authorList>
            <person name="Peterson S.W."/>
        </authorList>
    </citation>
    <scope>NUCLEOTIDE SEQUENCE [LARGE SCALE GENOMIC DNA]</scope>
    <source>
        <strain evidence="1 2">ATCC 17233</strain>
    </source>
</reference>
<accession>A0A1T4KNX1</accession>
<proteinExistence type="predicted"/>
<dbReference type="OrthoDB" id="9814277at2"/>
<gene>
    <name evidence="1" type="ORF">SAMN02745110_00492</name>
</gene>